<evidence type="ECO:0000256" key="2">
    <source>
        <dbReference type="ARBA" id="ARBA00022737"/>
    </source>
</evidence>
<dbReference type="EMBL" id="CAJDYZ010010829">
    <property type="protein sequence ID" value="CAD1478538.1"/>
    <property type="molecule type" value="Genomic_DNA"/>
</dbReference>
<accession>A0A6V7HDV1</accession>
<name>A0A6V7HDV1_9HYME</name>
<dbReference type="Gene3D" id="2.120.10.80">
    <property type="entry name" value="Kelch-type beta propeller"/>
    <property type="match status" value="1"/>
</dbReference>
<dbReference type="InterPro" id="IPR015915">
    <property type="entry name" value="Kelch-typ_b-propeller"/>
</dbReference>
<dbReference type="SMART" id="SM00612">
    <property type="entry name" value="Kelch"/>
    <property type="match status" value="2"/>
</dbReference>
<dbReference type="SUPFAM" id="SSF117281">
    <property type="entry name" value="Kelch motif"/>
    <property type="match status" value="1"/>
</dbReference>
<evidence type="ECO:0000256" key="1">
    <source>
        <dbReference type="ARBA" id="ARBA00022441"/>
    </source>
</evidence>
<dbReference type="Proteomes" id="UP000752696">
    <property type="component" value="Unassembled WGS sequence"/>
</dbReference>
<evidence type="ECO:0000313" key="3">
    <source>
        <dbReference type="EMBL" id="CAD1478538.1"/>
    </source>
</evidence>
<proteinExistence type="predicted"/>
<dbReference type="PANTHER" id="PTHR46344">
    <property type="entry name" value="OS02G0202900 PROTEIN"/>
    <property type="match status" value="1"/>
</dbReference>
<organism evidence="3 4">
    <name type="scientific">Heterotrigona itama</name>
    <dbReference type="NCBI Taxonomy" id="395501"/>
    <lineage>
        <taxon>Eukaryota</taxon>
        <taxon>Metazoa</taxon>
        <taxon>Ecdysozoa</taxon>
        <taxon>Arthropoda</taxon>
        <taxon>Hexapoda</taxon>
        <taxon>Insecta</taxon>
        <taxon>Pterygota</taxon>
        <taxon>Neoptera</taxon>
        <taxon>Endopterygota</taxon>
        <taxon>Hymenoptera</taxon>
        <taxon>Apocrita</taxon>
        <taxon>Aculeata</taxon>
        <taxon>Apoidea</taxon>
        <taxon>Anthophila</taxon>
        <taxon>Apidae</taxon>
        <taxon>Heterotrigona</taxon>
    </lineage>
</organism>
<dbReference type="PANTHER" id="PTHR46344:SF27">
    <property type="entry name" value="KELCH REPEAT SUPERFAMILY PROTEIN"/>
    <property type="match status" value="1"/>
</dbReference>
<comment type="caution">
    <text evidence="3">The sequence shown here is derived from an EMBL/GenBank/DDBJ whole genome shotgun (WGS) entry which is preliminary data.</text>
</comment>
<gene>
    <name evidence="3" type="ORF">MHI_LOCUS802785</name>
</gene>
<reference evidence="3" key="1">
    <citation type="submission" date="2020-07" db="EMBL/GenBank/DDBJ databases">
        <authorList>
            <person name="Nazaruddin N."/>
        </authorList>
    </citation>
    <scope>NUCLEOTIDE SEQUENCE</scope>
</reference>
<evidence type="ECO:0000313" key="4">
    <source>
        <dbReference type="Proteomes" id="UP000752696"/>
    </source>
</evidence>
<keyword evidence="4" id="KW-1185">Reference proteome</keyword>
<dbReference type="InterPro" id="IPR006652">
    <property type="entry name" value="Kelch_1"/>
</dbReference>
<keyword evidence="2" id="KW-0677">Repeat</keyword>
<protein>
    <recommendedName>
        <fullName evidence="5">Kelch-like protein diablo</fullName>
    </recommendedName>
</protein>
<keyword evidence="1" id="KW-0880">Kelch repeat</keyword>
<dbReference type="AlphaFoldDB" id="A0A6V7HDV1"/>
<sequence>MKCSLRVEINVAVAIYRPSDLAGERYNPNSEDWHAVPEMFSPRSNFATVILDDMIFVVGGFNGNLNNPPSSTTIAYAECYDADSNEWYDASPMNLNRSALSACVIAGLANAREYSYHGKARDLGQGYPKLLILVAGGEKLSFLGQASSESQQKTIQGGEGAVETNADISTEEEEAINFDEHVQRDVSPMNEMAESVGNYLG</sequence>
<dbReference type="OrthoDB" id="191037at2759"/>
<evidence type="ECO:0008006" key="5">
    <source>
        <dbReference type="Google" id="ProtNLM"/>
    </source>
</evidence>
<dbReference type="Pfam" id="PF01344">
    <property type="entry name" value="Kelch_1"/>
    <property type="match status" value="1"/>
</dbReference>